<dbReference type="RefSeq" id="WP_241230363.1">
    <property type="nucleotide sequence ID" value="NZ_MCEO01000023.1"/>
</dbReference>
<evidence type="ECO:0000313" key="3">
    <source>
        <dbReference type="Proteomes" id="UP000543252"/>
    </source>
</evidence>
<evidence type="ECO:0000256" key="1">
    <source>
        <dbReference type="SAM" id="MobiDB-lite"/>
    </source>
</evidence>
<protein>
    <recommendedName>
        <fullName evidence="4">Terminase small subunit</fullName>
    </recommendedName>
</protein>
<dbReference type="AlphaFoldDB" id="A0A8S7E9L9"/>
<evidence type="ECO:0008006" key="4">
    <source>
        <dbReference type="Google" id="ProtNLM"/>
    </source>
</evidence>
<organism evidence="2 3">
    <name type="scientific">Escherichia coli</name>
    <dbReference type="NCBI Taxonomy" id="562"/>
    <lineage>
        <taxon>Bacteria</taxon>
        <taxon>Pseudomonadati</taxon>
        <taxon>Pseudomonadota</taxon>
        <taxon>Gammaproteobacteria</taxon>
        <taxon>Enterobacterales</taxon>
        <taxon>Enterobacteriaceae</taxon>
        <taxon>Escherichia</taxon>
    </lineage>
</organism>
<reference evidence="2 3" key="1">
    <citation type="submission" date="2019-07" db="EMBL/GenBank/DDBJ databases">
        <authorList>
            <consortium name="GenomeTrakr network: Whole genome sequencing for foodborne pathogen traceback"/>
        </authorList>
    </citation>
    <scope>NUCLEOTIDE SEQUENCE [LARGE SCALE GENOMIC DNA]</scope>
    <source>
        <strain evidence="2 3">PSU-1859</strain>
    </source>
</reference>
<sequence>MKEELTLTEISRLYGYTINAAKKWQERGMPFNTNTRRVPLKEGTEWIAKNIISPLRETTVKEQIDVEKLRRERALADAAERENQEAMNLLIPVGYVEQELAEYCGKVKQTILQIATIDALEILESATDQKTLKNKLREIIERRLNEVGDLFENADLGEDEEEELPLIDEPEEQEQEPEEDDEFDVS</sequence>
<dbReference type="Proteomes" id="UP000543252">
    <property type="component" value="Unassembled WGS sequence"/>
</dbReference>
<proteinExistence type="predicted"/>
<feature type="compositionally biased region" description="Acidic residues" evidence="1">
    <location>
        <begin position="155"/>
        <end position="186"/>
    </location>
</feature>
<comment type="caution">
    <text evidence="2">The sequence shown here is derived from an EMBL/GenBank/DDBJ whole genome shotgun (WGS) entry which is preliminary data.</text>
</comment>
<evidence type="ECO:0000313" key="2">
    <source>
        <dbReference type="EMBL" id="EFB3613385.1"/>
    </source>
</evidence>
<dbReference type="EMBL" id="AASFMQ010000001">
    <property type="protein sequence ID" value="EFB3613385.1"/>
    <property type="molecule type" value="Genomic_DNA"/>
</dbReference>
<gene>
    <name evidence="2" type="ORF">FPS11_00275</name>
</gene>
<name>A0A8S7E9L9_ECOLX</name>
<feature type="region of interest" description="Disordered" evidence="1">
    <location>
        <begin position="150"/>
        <end position="186"/>
    </location>
</feature>
<accession>A0A8S7E9L9</accession>